<keyword evidence="13" id="KW-1185">Reference proteome</keyword>
<reference evidence="12 13" key="1">
    <citation type="journal article" date="2015" name="Genome Biol.">
        <title>Comparative genomics of Steinernema reveals deeply conserved gene regulatory networks.</title>
        <authorList>
            <person name="Dillman A.R."/>
            <person name="Macchietto M."/>
            <person name="Porter C.F."/>
            <person name="Rogers A."/>
            <person name="Williams B."/>
            <person name="Antoshechkin I."/>
            <person name="Lee M.M."/>
            <person name="Goodwin Z."/>
            <person name="Lu X."/>
            <person name="Lewis E.E."/>
            <person name="Goodrich-Blair H."/>
            <person name="Stock S.P."/>
            <person name="Adams B.J."/>
            <person name="Sternberg P.W."/>
            <person name="Mortazavi A."/>
        </authorList>
    </citation>
    <scope>NUCLEOTIDE SEQUENCE [LARGE SCALE GENOMIC DNA]</scope>
    <source>
        <strain evidence="12 13">ALL</strain>
    </source>
</reference>
<evidence type="ECO:0000313" key="13">
    <source>
        <dbReference type="Proteomes" id="UP000298663"/>
    </source>
</evidence>
<dbReference type="AlphaFoldDB" id="A0A4U5PF03"/>
<evidence type="ECO:0000256" key="6">
    <source>
        <dbReference type="ARBA" id="ARBA00022989"/>
    </source>
</evidence>
<dbReference type="Proteomes" id="UP000298663">
    <property type="component" value="Unassembled WGS sequence"/>
</dbReference>
<dbReference type="STRING" id="34508.A0A4U5PF03"/>
<sequence>MSNTDFVKNFIAGGVGGVCTVAPATRSTRSRFASKRCRSRSPDSSRSLPERSIALSKLSLRRDSLHCTRAWPPRSLASPLFAVYFGGCAIGRWLQQSHPGEELTTLQNFNAGALAGVFTTVMTAPGERIKCLLQAIHGQQLREVRRTHGRRPQAVEGGRNPQHLQRNRCYSPQRYPCQWSLSASYEYLKKKFAGDNKEKSLSPVATLIAGGLAGIANWSVCIPADVLSRLQTAPEGKYPDGIRGVLREILREDGLKALFKGFTPVMLRAFPANAACFLGFELTLNLFRKFS</sequence>
<evidence type="ECO:0000313" key="12">
    <source>
        <dbReference type="EMBL" id="TKR95109.1"/>
    </source>
</evidence>
<organism evidence="12 13">
    <name type="scientific">Steinernema carpocapsae</name>
    <name type="common">Entomopathogenic nematode</name>
    <dbReference type="NCBI Taxonomy" id="34508"/>
    <lineage>
        <taxon>Eukaryota</taxon>
        <taxon>Metazoa</taxon>
        <taxon>Ecdysozoa</taxon>
        <taxon>Nematoda</taxon>
        <taxon>Chromadorea</taxon>
        <taxon>Rhabditida</taxon>
        <taxon>Tylenchina</taxon>
        <taxon>Panagrolaimomorpha</taxon>
        <taxon>Strongyloidoidea</taxon>
        <taxon>Steinernematidae</taxon>
        <taxon>Steinernema</taxon>
    </lineage>
</organism>
<feature type="region of interest" description="Disordered" evidence="11">
    <location>
        <begin position="146"/>
        <end position="165"/>
    </location>
</feature>
<evidence type="ECO:0000256" key="1">
    <source>
        <dbReference type="ARBA" id="ARBA00004225"/>
    </source>
</evidence>
<dbReference type="GO" id="GO:0006839">
    <property type="term" value="P:mitochondrial transport"/>
    <property type="evidence" value="ECO:0007669"/>
    <property type="project" value="TreeGrafter"/>
</dbReference>
<evidence type="ECO:0000256" key="11">
    <source>
        <dbReference type="SAM" id="MobiDB-lite"/>
    </source>
</evidence>
<evidence type="ECO:0000256" key="2">
    <source>
        <dbReference type="ARBA" id="ARBA00006375"/>
    </source>
</evidence>
<dbReference type="InterPro" id="IPR023395">
    <property type="entry name" value="MCP_dom_sf"/>
</dbReference>
<dbReference type="PANTHER" id="PTHR45624">
    <property type="entry name" value="MITOCHONDRIAL BASIC AMINO ACIDS TRANSPORTER-RELATED"/>
    <property type="match status" value="1"/>
</dbReference>
<keyword evidence="7" id="KW-0496">Mitochondrion</keyword>
<accession>A0A4U5PF03</accession>
<reference evidence="12 13" key="2">
    <citation type="journal article" date="2019" name="G3 (Bethesda)">
        <title>Hybrid Assembly of the Genome of the Entomopathogenic Nematode Steinernema carpocapsae Identifies the X-Chromosome.</title>
        <authorList>
            <person name="Serra L."/>
            <person name="Macchietto M."/>
            <person name="Macias-Munoz A."/>
            <person name="McGill C.J."/>
            <person name="Rodriguez I.M."/>
            <person name="Rodriguez B."/>
            <person name="Murad R."/>
            <person name="Mortazavi A."/>
        </authorList>
    </citation>
    <scope>NUCLEOTIDE SEQUENCE [LARGE SCALE GENOMIC DNA]</scope>
    <source>
        <strain evidence="12 13">ALL</strain>
    </source>
</reference>
<keyword evidence="8 9" id="KW-0472">Membrane</keyword>
<dbReference type="OrthoDB" id="14252at2759"/>
<dbReference type="Pfam" id="PF00153">
    <property type="entry name" value="Mito_carr"/>
    <property type="match status" value="2"/>
</dbReference>
<feature type="repeat" description="Solcar" evidence="9">
    <location>
        <begin position="201"/>
        <end position="286"/>
    </location>
</feature>
<evidence type="ECO:0000256" key="4">
    <source>
        <dbReference type="ARBA" id="ARBA00022692"/>
    </source>
</evidence>
<keyword evidence="5" id="KW-0677">Repeat</keyword>
<dbReference type="EMBL" id="AZBU02000002">
    <property type="protein sequence ID" value="TKR95109.1"/>
    <property type="molecule type" value="Genomic_DNA"/>
</dbReference>
<dbReference type="GO" id="GO:0015227">
    <property type="term" value="F:O-acyl-L-carnitine transmembrane transporter activity"/>
    <property type="evidence" value="ECO:0007669"/>
    <property type="project" value="TreeGrafter"/>
</dbReference>
<evidence type="ECO:0000256" key="7">
    <source>
        <dbReference type="ARBA" id="ARBA00023128"/>
    </source>
</evidence>
<protein>
    <recommendedName>
        <fullName evidence="14">Mitochondrial carrier protein</fullName>
    </recommendedName>
</protein>
<evidence type="ECO:0000256" key="9">
    <source>
        <dbReference type="PROSITE-ProRule" id="PRU00282"/>
    </source>
</evidence>
<dbReference type="PROSITE" id="PS50920">
    <property type="entry name" value="SOLCAR"/>
    <property type="match status" value="1"/>
</dbReference>
<dbReference type="Gene3D" id="1.50.40.10">
    <property type="entry name" value="Mitochondrial carrier domain"/>
    <property type="match status" value="1"/>
</dbReference>
<dbReference type="InterPro" id="IPR050567">
    <property type="entry name" value="Mitochondrial_Carrier"/>
</dbReference>
<name>A0A4U5PF03_STECR</name>
<evidence type="ECO:0008006" key="14">
    <source>
        <dbReference type="Google" id="ProtNLM"/>
    </source>
</evidence>
<evidence type="ECO:0000256" key="8">
    <source>
        <dbReference type="ARBA" id="ARBA00023136"/>
    </source>
</evidence>
<dbReference type="InterPro" id="IPR018108">
    <property type="entry name" value="MCP_transmembrane"/>
</dbReference>
<dbReference type="GO" id="GO:1902603">
    <property type="term" value="P:carnitine transmembrane transport"/>
    <property type="evidence" value="ECO:0007669"/>
    <property type="project" value="TreeGrafter"/>
</dbReference>
<comment type="subcellular location">
    <subcellularLocation>
        <location evidence="1">Mitochondrion membrane</location>
        <topology evidence="1">Multi-pass membrane protein</topology>
    </subcellularLocation>
</comment>
<dbReference type="PANTHER" id="PTHR45624:SF4">
    <property type="entry name" value="CONGESTED-LIKE TRACHEA PROTEIN-RELATED"/>
    <property type="match status" value="1"/>
</dbReference>
<keyword evidence="4 9" id="KW-0812">Transmembrane</keyword>
<keyword evidence="6" id="KW-1133">Transmembrane helix</keyword>
<gene>
    <name evidence="12" type="ORF">L596_009321</name>
</gene>
<evidence type="ECO:0000256" key="3">
    <source>
        <dbReference type="ARBA" id="ARBA00022448"/>
    </source>
</evidence>
<dbReference type="GO" id="GO:0031966">
    <property type="term" value="C:mitochondrial membrane"/>
    <property type="evidence" value="ECO:0007669"/>
    <property type="project" value="UniProtKB-SubCell"/>
</dbReference>
<evidence type="ECO:0000256" key="10">
    <source>
        <dbReference type="RuleBase" id="RU000488"/>
    </source>
</evidence>
<comment type="similarity">
    <text evidence="2 10">Belongs to the mitochondrial carrier (TC 2.A.29) family.</text>
</comment>
<evidence type="ECO:0000256" key="5">
    <source>
        <dbReference type="ARBA" id="ARBA00022737"/>
    </source>
</evidence>
<comment type="caution">
    <text evidence="12">The sequence shown here is derived from an EMBL/GenBank/DDBJ whole genome shotgun (WGS) entry which is preliminary data.</text>
</comment>
<dbReference type="SUPFAM" id="SSF103506">
    <property type="entry name" value="Mitochondrial carrier"/>
    <property type="match status" value="1"/>
</dbReference>
<proteinExistence type="inferred from homology"/>
<keyword evidence="3 10" id="KW-0813">Transport</keyword>